<feature type="region of interest" description="Disordered" evidence="1">
    <location>
        <begin position="1"/>
        <end position="61"/>
    </location>
</feature>
<dbReference type="RefSeq" id="WP_088963125.1">
    <property type="nucleotide sequence ID" value="NZ_LT607410.1"/>
</dbReference>
<organism evidence="2 3">
    <name type="scientific">Micromonospora purpureochromogenes</name>
    <dbReference type="NCBI Taxonomy" id="47872"/>
    <lineage>
        <taxon>Bacteria</taxon>
        <taxon>Bacillati</taxon>
        <taxon>Actinomycetota</taxon>
        <taxon>Actinomycetes</taxon>
        <taxon>Micromonosporales</taxon>
        <taxon>Micromonosporaceae</taxon>
        <taxon>Micromonospora</taxon>
    </lineage>
</organism>
<protein>
    <submittedName>
        <fullName evidence="2">Uncharacterized protein</fullName>
    </submittedName>
</protein>
<accession>A0A1C4ZRP6</accession>
<reference evidence="2 3" key="1">
    <citation type="submission" date="2016-06" db="EMBL/GenBank/DDBJ databases">
        <authorList>
            <person name="Kjaerup R.B."/>
            <person name="Dalgaard T.S."/>
            <person name="Juul-Madsen H.R."/>
        </authorList>
    </citation>
    <scope>NUCLEOTIDE SEQUENCE [LARGE SCALE GENOMIC DNA]</scope>
    <source>
        <strain evidence="2 3">DSM 43821</strain>
    </source>
</reference>
<gene>
    <name evidence="2" type="ORF">GA0074696_4771</name>
</gene>
<dbReference type="AlphaFoldDB" id="A0A1C4ZRP6"/>
<evidence type="ECO:0000313" key="2">
    <source>
        <dbReference type="EMBL" id="SCF35474.1"/>
    </source>
</evidence>
<name>A0A1C4ZRP6_9ACTN</name>
<evidence type="ECO:0000256" key="1">
    <source>
        <dbReference type="SAM" id="MobiDB-lite"/>
    </source>
</evidence>
<dbReference type="EMBL" id="LT607410">
    <property type="protein sequence ID" value="SCF35474.1"/>
    <property type="molecule type" value="Genomic_DNA"/>
</dbReference>
<proteinExistence type="predicted"/>
<evidence type="ECO:0000313" key="3">
    <source>
        <dbReference type="Proteomes" id="UP000198228"/>
    </source>
</evidence>
<dbReference type="Proteomes" id="UP000198228">
    <property type="component" value="Chromosome I"/>
</dbReference>
<sequence length="61" mass="6606">MSTNPAHGGADDSYRALVNPPRPAGRYRVLDRNSDPARSLPTAHSEAPVNRPCEPYCKEGS</sequence>